<proteinExistence type="predicted"/>
<gene>
    <name evidence="1" type="ORF">GARC_4535</name>
</gene>
<reference evidence="1 2" key="1">
    <citation type="journal article" date="2017" name="Antonie Van Leeuwenhoek">
        <title>Rhizobium rhizosphaerae sp. nov., a novel species isolated from rice rhizosphere.</title>
        <authorList>
            <person name="Zhao J.J."/>
            <person name="Zhang J."/>
            <person name="Zhang R.J."/>
            <person name="Zhang C.W."/>
            <person name="Yin H.Q."/>
            <person name="Zhang X.X."/>
        </authorList>
    </citation>
    <scope>NUCLEOTIDE SEQUENCE [LARGE SCALE GENOMIC DNA]</scope>
    <source>
        <strain evidence="1 2">BSs20135</strain>
    </source>
</reference>
<sequence>MILIKGWIIKYFSTTATAKRLGLEPKVLFAKLKEVNFIVRDAEKWALTAKGKLAGGRIKTSVKLGDYIEWPENFDLTQLPAHQSPDAPIELVSSTKLGKEFSISSNKLNYLFSELGWVNKSLKGWVATDQGLKQGAVQGEDTRSGVPYVRWPDTITQSRLLLSSINDIKGSNTLADNPQSTTTPEAKHRATDGHLVRSAAEMLIDNWLYMAEIVHAYERQLPIEESIFCDFYIPTGKVYIEYWGASNDPKFLAHKEKKLAIYKKYGFRLIQLDAADVQNLDDILPRLLLKFGVQAY</sequence>
<dbReference type="EMBL" id="BAEO01000062">
    <property type="protein sequence ID" value="GAC21477.1"/>
    <property type="molecule type" value="Genomic_DNA"/>
</dbReference>
<dbReference type="RefSeq" id="WP_007624455.1">
    <property type="nucleotide sequence ID" value="NZ_BAEO01000062.1"/>
</dbReference>
<name>K6YTJ2_9ALTE</name>
<evidence type="ECO:0000313" key="1">
    <source>
        <dbReference type="EMBL" id="GAC21477.1"/>
    </source>
</evidence>
<keyword evidence="2" id="KW-1185">Reference proteome</keyword>
<organism evidence="1 2">
    <name type="scientific">Paraglaciecola arctica BSs20135</name>
    <dbReference type="NCBI Taxonomy" id="493475"/>
    <lineage>
        <taxon>Bacteria</taxon>
        <taxon>Pseudomonadati</taxon>
        <taxon>Pseudomonadota</taxon>
        <taxon>Gammaproteobacteria</taxon>
        <taxon>Alteromonadales</taxon>
        <taxon>Alteromonadaceae</taxon>
        <taxon>Paraglaciecola</taxon>
    </lineage>
</organism>
<dbReference type="eggNOG" id="ENOG502Z8I1">
    <property type="taxonomic scope" value="Bacteria"/>
</dbReference>
<dbReference type="Proteomes" id="UP000006327">
    <property type="component" value="Unassembled WGS sequence"/>
</dbReference>
<evidence type="ECO:0008006" key="3">
    <source>
        <dbReference type="Google" id="ProtNLM"/>
    </source>
</evidence>
<comment type="caution">
    <text evidence="1">The sequence shown here is derived from an EMBL/GenBank/DDBJ whole genome shotgun (WGS) entry which is preliminary data.</text>
</comment>
<dbReference type="AlphaFoldDB" id="K6YTJ2"/>
<accession>K6YTJ2</accession>
<protein>
    <recommendedName>
        <fullName evidence="3">Glycerol kinase</fullName>
    </recommendedName>
</protein>
<evidence type="ECO:0000313" key="2">
    <source>
        <dbReference type="Proteomes" id="UP000006327"/>
    </source>
</evidence>
<dbReference type="Gene3D" id="3.40.960.10">
    <property type="entry name" value="VSR Endonuclease"/>
    <property type="match status" value="1"/>
</dbReference>